<dbReference type="OrthoDB" id="9809107at2"/>
<evidence type="ECO:0000259" key="2">
    <source>
        <dbReference type="Pfam" id="PF04316"/>
    </source>
</evidence>
<gene>
    <name evidence="4" type="ORF">JGI4_01670</name>
    <name evidence="3" type="ORF">JGI8_00410</name>
</gene>
<accession>A0A0N7MP81</accession>
<dbReference type="EMBL" id="CZVI01000003">
    <property type="protein sequence ID" value="CUS80385.1"/>
    <property type="molecule type" value="Genomic_DNA"/>
</dbReference>
<dbReference type="AlphaFoldDB" id="A0A0P1MBB3"/>
<evidence type="ECO:0000313" key="4">
    <source>
        <dbReference type="EMBL" id="CUU07001.1"/>
    </source>
</evidence>
<keyword evidence="6" id="KW-1185">Reference proteome</keyword>
<evidence type="ECO:0000256" key="1">
    <source>
        <dbReference type="SAM" id="MobiDB-lite"/>
    </source>
</evidence>
<accession>A0A0P1P4J8</accession>
<feature type="domain" description="Anti-sigma-28 factor FlgM C-terminal" evidence="2">
    <location>
        <begin position="29"/>
        <end position="75"/>
    </location>
</feature>
<dbReference type="SUPFAM" id="SSF101498">
    <property type="entry name" value="Anti-sigma factor FlgM"/>
    <property type="match status" value="1"/>
</dbReference>
<accession>A0A0P1LFT8</accession>
<sequence length="82" mass="9440">MRINEIGGKISLPEENGGKKAQKTEGKKDKIEISSEAKELYELKRAEKIENVKRKIELGFYNSDAVIDKVAEKIYEHFKSNR</sequence>
<dbReference type="Proteomes" id="UP000182200">
    <property type="component" value="Unassembled WGS sequence"/>
</dbReference>
<evidence type="ECO:0000313" key="6">
    <source>
        <dbReference type="Proteomes" id="UP000182200"/>
    </source>
</evidence>
<feature type="region of interest" description="Disordered" evidence="1">
    <location>
        <begin position="1"/>
        <end position="29"/>
    </location>
</feature>
<organism evidence="4 5">
    <name type="scientific">Candidatus Kryptonium thompsonii</name>
    <dbReference type="NCBI Taxonomy" id="1633631"/>
    <lineage>
        <taxon>Bacteria</taxon>
        <taxon>Pseudomonadati</taxon>
        <taxon>Candidatus Kryptoniota</taxon>
        <taxon>Candidatus Kryptonium</taxon>
    </lineage>
</organism>
<protein>
    <submittedName>
        <fullName evidence="4">Anti-sigma-28 factor, FlgM</fullName>
    </submittedName>
</protein>
<dbReference type="RefSeq" id="WP_047133560.1">
    <property type="nucleotide sequence ID" value="NZ_CZVI01000003.1"/>
</dbReference>
<dbReference type="Proteomes" id="UP000182011">
    <property type="component" value="Unassembled WGS sequence"/>
</dbReference>
<evidence type="ECO:0000313" key="5">
    <source>
        <dbReference type="Proteomes" id="UP000182011"/>
    </source>
</evidence>
<accession>A0A0N7MR79</accession>
<accession>A0A0S4N7K6</accession>
<dbReference type="Pfam" id="PF04316">
    <property type="entry name" value="FlgM"/>
    <property type="match status" value="1"/>
</dbReference>
<proteinExistence type="predicted"/>
<accession>A0A0P1MFH1</accession>
<evidence type="ECO:0000313" key="3">
    <source>
        <dbReference type="EMBL" id="CUS80385.1"/>
    </source>
</evidence>
<dbReference type="STRING" id="1633631.GCA_001442925_01665"/>
<dbReference type="InterPro" id="IPR035890">
    <property type="entry name" value="Anti-sigma-28_factor_FlgM_sf"/>
</dbReference>
<accession>A0A0P1P4J4</accession>
<feature type="compositionally biased region" description="Basic and acidic residues" evidence="1">
    <location>
        <begin position="16"/>
        <end position="29"/>
    </location>
</feature>
<dbReference type="InterPro" id="IPR031316">
    <property type="entry name" value="FlgM_C"/>
</dbReference>
<accession>A0A0P1M3L7</accession>
<dbReference type="EMBL" id="FAOP01000006">
    <property type="protein sequence ID" value="CUU07001.1"/>
    <property type="molecule type" value="Genomic_DNA"/>
</dbReference>
<reference evidence="4 5" key="1">
    <citation type="submission" date="2015-11" db="EMBL/GenBank/DDBJ databases">
        <authorList>
            <person name="Zhang Y."/>
            <person name="Guo Z."/>
        </authorList>
    </citation>
    <scope>NUCLEOTIDE SEQUENCE [LARGE SCALE GENOMIC DNA]</scope>
    <source>
        <strain evidence="4">JGI-4</strain>
    </source>
</reference>
<accession>A0A0P1MBB3</accession>
<name>A0A0P1MBB3_9BACT</name>
<reference evidence="3 6" key="2">
    <citation type="submission" date="2015-11" db="EMBL/GenBank/DDBJ databases">
        <authorList>
            <person name="Varghese N."/>
        </authorList>
    </citation>
    <scope>NUCLEOTIDE SEQUENCE [LARGE SCALE GENOMIC DNA]</scope>
    <source>
        <strain evidence="3 6">JGI-8</strain>
    </source>
</reference>
<accession>A0A0P1MLT3</accession>